<keyword evidence="1" id="KW-0472">Membrane</keyword>
<feature type="transmembrane region" description="Helical" evidence="1">
    <location>
        <begin position="40"/>
        <end position="66"/>
    </location>
</feature>
<keyword evidence="2" id="KW-1185">Reference proteome</keyword>
<reference evidence="3" key="1">
    <citation type="submission" date="2024-02" db="UniProtKB">
        <authorList>
            <consortium name="WormBaseParasite"/>
        </authorList>
    </citation>
    <scope>IDENTIFICATION</scope>
</reference>
<dbReference type="WBParaSite" id="TCONS_00003153.p1">
    <property type="protein sequence ID" value="TCONS_00003153.p1"/>
    <property type="gene ID" value="XLOC_002903"/>
</dbReference>
<evidence type="ECO:0000256" key="1">
    <source>
        <dbReference type="SAM" id="Phobius"/>
    </source>
</evidence>
<accession>A0AAF5CXD2</accession>
<sequence>MSTNNSSNNSTNNTYFDNYYDYDDYYDYNGILASRNKFKLFIGSCYICYTLILIILQIILFIIFLKKKVMLSNMPYRIMLHLGIYSFSQQICHFISGVYLIFNIKLQTWYGFAVGSVSESSYITSVAFVFILTVNRLDVMFNQQLFPTLSLITMRWQKSSDKQIQLSDMKILFQALFNYVTIVFLETCLLFSNELTWELDNGYSFIDLINVIICGNNTILTYIMSSDIRNEVFKTIWQRHKNNNKVISLRSFSRKFNRNIL</sequence>
<dbReference type="AlphaFoldDB" id="A0AAF5CXD2"/>
<name>A0AAF5CXD2_STRER</name>
<protein>
    <submittedName>
        <fullName evidence="3">7TM GPCR serpentine receptor class x (Srx) domain-containing protein</fullName>
    </submittedName>
</protein>
<keyword evidence="1" id="KW-1133">Transmembrane helix</keyword>
<evidence type="ECO:0000313" key="3">
    <source>
        <dbReference type="WBParaSite" id="TCONS_00003153.p1"/>
    </source>
</evidence>
<keyword evidence="1" id="KW-0812">Transmembrane</keyword>
<feature type="transmembrane region" description="Helical" evidence="1">
    <location>
        <begin position="108"/>
        <end position="134"/>
    </location>
</feature>
<feature type="transmembrane region" description="Helical" evidence="1">
    <location>
        <begin position="171"/>
        <end position="192"/>
    </location>
</feature>
<proteinExistence type="predicted"/>
<dbReference type="Proteomes" id="UP000035681">
    <property type="component" value="Unplaced"/>
</dbReference>
<evidence type="ECO:0000313" key="2">
    <source>
        <dbReference type="Proteomes" id="UP000035681"/>
    </source>
</evidence>
<feature type="transmembrane region" description="Helical" evidence="1">
    <location>
        <begin position="78"/>
        <end position="102"/>
    </location>
</feature>
<organism evidence="2 3">
    <name type="scientific">Strongyloides stercoralis</name>
    <name type="common">Threadworm</name>
    <dbReference type="NCBI Taxonomy" id="6248"/>
    <lineage>
        <taxon>Eukaryota</taxon>
        <taxon>Metazoa</taxon>
        <taxon>Ecdysozoa</taxon>
        <taxon>Nematoda</taxon>
        <taxon>Chromadorea</taxon>
        <taxon>Rhabditida</taxon>
        <taxon>Tylenchina</taxon>
        <taxon>Panagrolaimomorpha</taxon>
        <taxon>Strongyloidoidea</taxon>
        <taxon>Strongyloididae</taxon>
        <taxon>Strongyloides</taxon>
    </lineage>
</organism>